<dbReference type="Gene3D" id="3.60.15.10">
    <property type="entry name" value="Ribonuclease Z/Hydroxyacylglutathione hydrolase-like"/>
    <property type="match status" value="1"/>
</dbReference>
<feature type="compositionally biased region" description="Basic and acidic residues" evidence="1">
    <location>
        <begin position="77"/>
        <end position="149"/>
    </location>
</feature>
<dbReference type="GeneID" id="103512237"/>
<feature type="region of interest" description="Disordered" evidence="1">
    <location>
        <begin position="60"/>
        <end position="149"/>
    </location>
</feature>
<evidence type="ECO:0000313" key="2">
    <source>
        <dbReference type="Proteomes" id="UP000079169"/>
    </source>
</evidence>
<dbReference type="KEGG" id="dci:103512237"/>
<reference evidence="3" key="1">
    <citation type="submission" date="2025-08" db="UniProtKB">
        <authorList>
            <consortium name="RefSeq"/>
        </authorList>
    </citation>
    <scope>IDENTIFICATION</scope>
</reference>
<accession>A0A1S3D636</accession>
<organism evidence="2 3">
    <name type="scientific">Diaphorina citri</name>
    <name type="common">Asian citrus psyllid</name>
    <dbReference type="NCBI Taxonomy" id="121845"/>
    <lineage>
        <taxon>Eukaryota</taxon>
        <taxon>Metazoa</taxon>
        <taxon>Ecdysozoa</taxon>
        <taxon>Arthropoda</taxon>
        <taxon>Hexapoda</taxon>
        <taxon>Insecta</taxon>
        <taxon>Pterygota</taxon>
        <taxon>Neoptera</taxon>
        <taxon>Paraneoptera</taxon>
        <taxon>Hemiptera</taxon>
        <taxon>Sternorrhyncha</taxon>
        <taxon>Psylloidea</taxon>
        <taxon>Psyllidae</taxon>
        <taxon>Diaphorininae</taxon>
        <taxon>Diaphorina</taxon>
    </lineage>
</organism>
<dbReference type="AlphaFoldDB" id="A0A1S3D636"/>
<dbReference type="RefSeq" id="XP_008475208.1">
    <property type="nucleotide sequence ID" value="XM_008476986.1"/>
</dbReference>
<dbReference type="PaxDb" id="121845-A0A1S3D636"/>
<dbReference type="InterPro" id="IPR036866">
    <property type="entry name" value="RibonucZ/Hydroxyglut_hydro"/>
</dbReference>
<proteinExistence type="predicted"/>
<sequence length="149" mass="16384">MSLFSILTSVICGGGNNIPGVTTILNQDGGFILGHHTHIHSITTPCHTRTHLCYHVQNDDHTGHSVFTGQGQGNGNKRNETNNGRSHDMKGQGNDNKRNETNNGRSHDMKGQGNDNKRIETNNGRSHDMKGQGSDNKRNETNNGRSHDY</sequence>
<name>A0A1S3D636_DIACI</name>
<protein>
    <submittedName>
        <fullName evidence="3">Insoluble matrix shell protein 4-like</fullName>
    </submittedName>
</protein>
<evidence type="ECO:0000313" key="3">
    <source>
        <dbReference type="RefSeq" id="XP_008475208.1"/>
    </source>
</evidence>
<gene>
    <name evidence="3" type="primary">LOC103512237</name>
</gene>
<dbReference type="Proteomes" id="UP000079169">
    <property type="component" value="Unplaced"/>
</dbReference>
<keyword evidence="2" id="KW-1185">Reference proteome</keyword>
<evidence type="ECO:0000256" key="1">
    <source>
        <dbReference type="SAM" id="MobiDB-lite"/>
    </source>
</evidence>